<dbReference type="Proteomes" id="UP000275408">
    <property type="component" value="Unassembled WGS sequence"/>
</dbReference>
<dbReference type="STRING" id="46731.A0A3M6UKS2"/>
<keyword evidence="5" id="KW-0297">G-protein coupled receptor</keyword>
<feature type="transmembrane region" description="Helical" evidence="10">
    <location>
        <begin position="33"/>
        <end position="58"/>
    </location>
</feature>
<proteinExistence type="predicted"/>
<evidence type="ECO:0000259" key="11">
    <source>
        <dbReference type="PROSITE" id="PS50262"/>
    </source>
</evidence>
<evidence type="ECO:0000256" key="6">
    <source>
        <dbReference type="ARBA" id="ARBA00023136"/>
    </source>
</evidence>
<evidence type="ECO:0000256" key="7">
    <source>
        <dbReference type="ARBA" id="ARBA00023170"/>
    </source>
</evidence>
<evidence type="ECO:0000256" key="5">
    <source>
        <dbReference type="ARBA" id="ARBA00023040"/>
    </source>
</evidence>
<dbReference type="PROSITE" id="PS50262">
    <property type="entry name" value="G_PROTEIN_RECEP_F1_2"/>
    <property type="match status" value="1"/>
</dbReference>
<dbReference type="CDD" id="cd00637">
    <property type="entry name" value="7tm_classA_rhodopsin-like"/>
    <property type="match status" value="1"/>
</dbReference>
<dbReference type="Pfam" id="PF00001">
    <property type="entry name" value="7tm_1"/>
    <property type="match status" value="2"/>
</dbReference>
<evidence type="ECO:0000313" key="13">
    <source>
        <dbReference type="Proteomes" id="UP000275408"/>
    </source>
</evidence>
<evidence type="ECO:0000256" key="10">
    <source>
        <dbReference type="SAM" id="Phobius"/>
    </source>
</evidence>
<feature type="transmembrane region" description="Helical" evidence="10">
    <location>
        <begin position="239"/>
        <end position="261"/>
    </location>
</feature>
<feature type="transmembrane region" description="Helical" evidence="10">
    <location>
        <begin position="153"/>
        <end position="172"/>
    </location>
</feature>
<dbReference type="SUPFAM" id="SSF81321">
    <property type="entry name" value="Family A G protein-coupled receptor-like"/>
    <property type="match status" value="1"/>
</dbReference>
<dbReference type="PRINTS" id="PR00237">
    <property type="entry name" value="GPCRRHODOPSN"/>
</dbReference>
<comment type="caution">
    <text evidence="12">The sequence shown here is derived from an EMBL/GenBank/DDBJ whole genome shotgun (WGS) entry which is preliminary data.</text>
</comment>
<feature type="transmembrane region" description="Helical" evidence="10">
    <location>
        <begin position="107"/>
        <end position="132"/>
    </location>
</feature>
<sequence>MATTNLTIGRKQTGSFEELRCSSTLTSGIHQHLIWISAVNTLLSIVSVIGNVLILAALRRESSLHPPSKLFLRCLAISDLSVGLLAEPLNIVYWMSLVYENWDLCQFVSAASFIVGYVLASVSLFTLTAISVDRVLALVLRLRYRYVVTIQRTYVAVSFFWGLSTAAAVSSLRTHLITFWFSRIGISVCLTTSIIAYTKIFVTLLRRRVQVRAEIEQPVPSDQSVLNIARYRKAVYSALWIQLALLACYLPYSIVTALLSYRRPSQLFFLAWVMAVSLVYANSSLNPILYCWKINEVRQAVKETLRNSLCWRYS</sequence>
<organism evidence="12 13">
    <name type="scientific">Pocillopora damicornis</name>
    <name type="common">Cauliflower coral</name>
    <name type="synonym">Millepora damicornis</name>
    <dbReference type="NCBI Taxonomy" id="46731"/>
    <lineage>
        <taxon>Eukaryota</taxon>
        <taxon>Metazoa</taxon>
        <taxon>Cnidaria</taxon>
        <taxon>Anthozoa</taxon>
        <taxon>Hexacorallia</taxon>
        <taxon>Scleractinia</taxon>
        <taxon>Astrocoeniina</taxon>
        <taxon>Pocilloporidae</taxon>
        <taxon>Pocillopora</taxon>
    </lineage>
</organism>
<dbReference type="OMA" id="IWISAVN"/>
<dbReference type="InterPro" id="IPR000276">
    <property type="entry name" value="GPCR_Rhodpsn"/>
</dbReference>
<feature type="transmembrane region" description="Helical" evidence="10">
    <location>
        <begin position="70"/>
        <end position="95"/>
    </location>
</feature>
<reference evidence="12 13" key="1">
    <citation type="journal article" date="2018" name="Sci. Rep.">
        <title>Comparative analysis of the Pocillopora damicornis genome highlights role of immune system in coral evolution.</title>
        <authorList>
            <person name="Cunning R."/>
            <person name="Bay R.A."/>
            <person name="Gillette P."/>
            <person name="Baker A.C."/>
            <person name="Traylor-Knowles N."/>
        </authorList>
    </citation>
    <scope>NUCLEOTIDE SEQUENCE [LARGE SCALE GENOMIC DNA]</scope>
    <source>
        <strain evidence="12">RSMAS</strain>
        <tissue evidence="12">Whole animal</tissue>
    </source>
</reference>
<keyword evidence="3 10" id="KW-0812">Transmembrane</keyword>
<dbReference type="InterPro" id="IPR017452">
    <property type="entry name" value="GPCR_Rhodpsn_7TM"/>
</dbReference>
<keyword evidence="9" id="KW-0807">Transducer</keyword>
<evidence type="ECO:0000256" key="8">
    <source>
        <dbReference type="ARBA" id="ARBA00023180"/>
    </source>
</evidence>
<keyword evidence="13" id="KW-1185">Reference proteome</keyword>
<keyword evidence="6 10" id="KW-0472">Membrane</keyword>
<dbReference type="EMBL" id="RCHS01001288">
    <property type="protein sequence ID" value="RMX54273.1"/>
    <property type="molecule type" value="Genomic_DNA"/>
</dbReference>
<dbReference type="GO" id="GO:0005886">
    <property type="term" value="C:plasma membrane"/>
    <property type="evidence" value="ECO:0007669"/>
    <property type="project" value="UniProtKB-SubCell"/>
</dbReference>
<keyword evidence="7" id="KW-0675">Receptor</keyword>
<dbReference type="OrthoDB" id="6102451at2759"/>
<gene>
    <name evidence="12" type="ORF">pdam_00011963</name>
</gene>
<evidence type="ECO:0000313" key="12">
    <source>
        <dbReference type="EMBL" id="RMX54273.1"/>
    </source>
</evidence>
<feature type="domain" description="G-protein coupled receptors family 1 profile" evidence="11">
    <location>
        <begin position="50"/>
        <end position="290"/>
    </location>
</feature>
<dbReference type="PANTHER" id="PTHR24246:SF27">
    <property type="entry name" value="ADENOSINE RECEPTOR, ISOFORM A"/>
    <property type="match status" value="1"/>
</dbReference>
<evidence type="ECO:0000256" key="1">
    <source>
        <dbReference type="ARBA" id="ARBA00004651"/>
    </source>
</evidence>
<protein>
    <recommendedName>
        <fullName evidence="11">G-protein coupled receptors family 1 profile domain-containing protein</fullName>
    </recommendedName>
</protein>
<accession>A0A3M6UKS2</accession>
<keyword evidence="2" id="KW-1003">Cell membrane</keyword>
<evidence type="ECO:0000256" key="3">
    <source>
        <dbReference type="ARBA" id="ARBA00022692"/>
    </source>
</evidence>
<evidence type="ECO:0000256" key="9">
    <source>
        <dbReference type="ARBA" id="ARBA00023224"/>
    </source>
</evidence>
<dbReference type="AlphaFoldDB" id="A0A3M6UKS2"/>
<keyword evidence="4 10" id="KW-1133">Transmembrane helix</keyword>
<feature type="transmembrane region" description="Helical" evidence="10">
    <location>
        <begin position="184"/>
        <end position="205"/>
    </location>
</feature>
<name>A0A3M6UKS2_POCDA</name>
<evidence type="ECO:0000256" key="2">
    <source>
        <dbReference type="ARBA" id="ARBA00022475"/>
    </source>
</evidence>
<evidence type="ECO:0000256" key="4">
    <source>
        <dbReference type="ARBA" id="ARBA00022989"/>
    </source>
</evidence>
<dbReference type="Gene3D" id="1.20.1070.10">
    <property type="entry name" value="Rhodopsin 7-helix transmembrane proteins"/>
    <property type="match status" value="1"/>
</dbReference>
<comment type="subcellular location">
    <subcellularLocation>
        <location evidence="1">Cell membrane</location>
        <topology evidence="1">Multi-pass membrane protein</topology>
    </subcellularLocation>
</comment>
<keyword evidence="8" id="KW-0325">Glycoprotein</keyword>
<dbReference type="GO" id="GO:0004930">
    <property type="term" value="F:G protein-coupled receptor activity"/>
    <property type="evidence" value="ECO:0007669"/>
    <property type="project" value="UniProtKB-KW"/>
</dbReference>
<feature type="transmembrane region" description="Helical" evidence="10">
    <location>
        <begin position="267"/>
        <end position="292"/>
    </location>
</feature>
<dbReference type="PANTHER" id="PTHR24246">
    <property type="entry name" value="OLFACTORY RECEPTOR AND ADENOSINE RECEPTOR"/>
    <property type="match status" value="1"/>
</dbReference>